<dbReference type="Proteomes" id="UP000663852">
    <property type="component" value="Unassembled WGS sequence"/>
</dbReference>
<evidence type="ECO:0000313" key="2">
    <source>
        <dbReference type="EMBL" id="CAF1518094.1"/>
    </source>
</evidence>
<dbReference type="Proteomes" id="UP000663828">
    <property type="component" value="Unassembled WGS sequence"/>
</dbReference>
<dbReference type="EMBL" id="CAJNOJ010000748">
    <property type="protein sequence ID" value="CAF1518094.1"/>
    <property type="molecule type" value="Genomic_DNA"/>
</dbReference>
<evidence type="ECO:0000313" key="1">
    <source>
        <dbReference type="EMBL" id="CAF1095732.1"/>
    </source>
</evidence>
<dbReference type="AlphaFoldDB" id="A0A814NMF9"/>
<protein>
    <submittedName>
        <fullName evidence="1">Uncharacterized protein</fullName>
    </submittedName>
</protein>
<proteinExistence type="predicted"/>
<dbReference type="EMBL" id="CAJNOR010001196">
    <property type="protein sequence ID" value="CAF1095732.1"/>
    <property type="molecule type" value="Genomic_DNA"/>
</dbReference>
<accession>A0A814NMF9</accession>
<reference evidence="1" key="1">
    <citation type="submission" date="2021-02" db="EMBL/GenBank/DDBJ databases">
        <authorList>
            <person name="Nowell W R."/>
        </authorList>
    </citation>
    <scope>NUCLEOTIDE SEQUENCE</scope>
</reference>
<evidence type="ECO:0000313" key="3">
    <source>
        <dbReference type="Proteomes" id="UP000663828"/>
    </source>
</evidence>
<sequence length="136" mass="15499">MIPRLYYTMNDQFEKFYSQSQFISLTLDICSDHRLGSFFATTGMISTTVMLSSLTYQNLASYAFTFTRKLYHESFAANQYQGIRKFDTEYDDEPCAPTTGGNYSNMFGPIKHSFDNVTLHNVSLRIPCFAHSSTGS</sequence>
<gene>
    <name evidence="2" type="ORF">EDS130_LOCUS43688</name>
    <name evidence="1" type="ORF">XAT740_LOCUS18082</name>
</gene>
<comment type="caution">
    <text evidence="1">The sequence shown here is derived from an EMBL/GenBank/DDBJ whole genome shotgun (WGS) entry which is preliminary data.</text>
</comment>
<keyword evidence="3" id="KW-1185">Reference proteome</keyword>
<organism evidence="1 3">
    <name type="scientific">Adineta ricciae</name>
    <name type="common">Rotifer</name>
    <dbReference type="NCBI Taxonomy" id="249248"/>
    <lineage>
        <taxon>Eukaryota</taxon>
        <taxon>Metazoa</taxon>
        <taxon>Spiralia</taxon>
        <taxon>Gnathifera</taxon>
        <taxon>Rotifera</taxon>
        <taxon>Eurotatoria</taxon>
        <taxon>Bdelloidea</taxon>
        <taxon>Adinetida</taxon>
        <taxon>Adinetidae</taxon>
        <taxon>Adineta</taxon>
    </lineage>
</organism>
<name>A0A814NMF9_ADIRI</name>